<dbReference type="GO" id="GO:0033013">
    <property type="term" value="P:tetrapyrrole metabolic process"/>
    <property type="evidence" value="ECO:0007669"/>
    <property type="project" value="UniProtKB-ARBA"/>
</dbReference>
<evidence type="ECO:0000256" key="4">
    <source>
        <dbReference type="ARBA" id="ARBA00022989"/>
    </source>
</evidence>
<dbReference type="EMBL" id="MHUW01000007">
    <property type="protein sequence ID" value="OHA84083.1"/>
    <property type="molecule type" value="Genomic_DNA"/>
</dbReference>
<sequence length="131" mass="14974">MKTYESYQELLKPTWSPPAWIFGPVWTVLYVVIAISYGYVFYLFAIKKIPFIVALPFALNLVFNFAFTPLQFGLKNLPLASLDIVLVLGTLVWALVAIYPYIKWAALANIPYLAWVSFATVLQLTITFMNR</sequence>
<evidence type="ECO:0000256" key="3">
    <source>
        <dbReference type="ARBA" id="ARBA00022692"/>
    </source>
</evidence>
<protein>
    <submittedName>
        <fullName evidence="7">TspO protein</fullName>
    </submittedName>
</protein>
<accession>A0A1G2SGC0</accession>
<feature type="transmembrane region" description="Helical" evidence="6">
    <location>
        <begin position="20"/>
        <end position="44"/>
    </location>
</feature>
<feature type="transmembrane region" description="Helical" evidence="6">
    <location>
        <begin position="51"/>
        <end position="72"/>
    </location>
</feature>
<feature type="transmembrane region" description="Helical" evidence="6">
    <location>
        <begin position="109"/>
        <end position="129"/>
    </location>
</feature>
<keyword evidence="5 6" id="KW-0472">Membrane</keyword>
<evidence type="ECO:0000256" key="6">
    <source>
        <dbReference type="SAM" id="Phobius"/>
    </source>
</evidence>
<dbReference type="STRING" id="1802727.A2937_02715"/>
<evidence type="ECO:0000313" key="7">
    <source>
        <dbReference type="EMBL" id="OHA84083.1"/>
    </source>
</evidence>
<dbReference type="AlphaFoldDB" id="A0A1G2SGC0"/>
<dbReference type="Gene3D" id="1.20.1260.100">
    <property type="entry name" value="TspO/MBR protein"/>
    <property type="match status" value="1"/>
</dbReference>
<dbReference type="PANTHER" id="PTHR10057">
    <property type="entry name" value="PERIPHERAL-TYPE BENZODIAZEPINE RECEPTOR"/>
    <property type="match status" value="1"/>
</dbReference>
<dbReference type="FunFam" id="1.20.1260.100:FF:000001">
    <property type="entry name" value="translocator protein 2"/>
    <property type="match status" value="1"/>
</dbReference>
<name>A0A1G2SGC0_9BACT</name>
<evidence type="ECO:0000256" key="2">
    <source>
        <dbReference type="ARBA" id="ARBA00007524"/>
    </source>
</evidence>
<dbReference type="Pfam" id="PF03073">
    <property type="entry name" value="TspO_MBR"/>
    <property type="match status" value="1"/>
</dbReference>
<evidence type="ECO:0000256" key="5">
    <source>
        <dbReference type="ARBA" id="ARBA00023136"/>
    </source>
</evidence>
<comment type="similarity">
    <text evidence="2">Belongs to the TspO/BZRP family.</text>
</comment>
<keyword evidence="3 6" id="KW-0812">Transmembrane</keyword>
<gene>
    <name evidence="7" type="ORF">A2937_02715</name>
</gene>
<dbReference type="CDD" id="cd15904">
    <property type="entry name" value="TSPO_MBR"/>
    <property type="match status" value="1"/>
</dbReference>
<dbReference type="PIRSF" id="PIRSF005859">
    <property type="entry name" value="PBR"/>
    <property type="match status" value="1"/>
</dbReference>
<evidence type="ECO:0000313" key="8">
    <source>
        <dbReference type="Proteomes" id="UP000177987"/>
    </source>
</evidence>
<comment type="subcellular location">
    <subcellularLocation>
        <location evidence="1">Membrane</location>
        <topology evidence="1">Multi-pass membrane protein</topology>
    </subcellularLocation>
</comment>
<evidence type="ECO:0000256" key="1">
    <source>
        <dbReference type="ARBA" id="ARBA00004141"/>
    </source>
</evidence>
<dbReference type="GO" id="GO:0016020">
    <property type="term" value="C:membrane"/>
    <property type="evidence" value="ECO:0007669"/>
    <property type="project" value="UniProtKB-SubCell"/>
</dbReference>
<dbReference type="InterPro" id="IPR038330">
    <property type="entry name" value="TspO/MBR-related_sf"/>
</dbReference>
<keyword evidence="4 6" id="KW-1133">Transmembrane helix</keyword>
<feature type="transmembrane region" description="Helical" evidence="6">
    <location>
        <begin position="84"/>
        <end position="102"/>
    </location>
</feature>
<comment type="caution">
    <text evidence="7">The sequence shown here is derived from an EMBL/GenBank/DDBJ whole genome shotgun (WGS) entry which is preliminary data.</text>
</comment>
<dbReference type="Proteomes" id="UP000177987">
    <property type="component" value="Unassembled WGS sequence"/>
</dbReference>
<dbReference type="PANTHER" id="PTHR10057:SF0">
    <property type="entry name" value="TRANSLOCATOR PROTEIN"/>
    <property type="match status" value="1"/>
</dbReference>
<dbReference type="InterPro" id="IPR004307">
    <property type="entry name" value="TspO_MBR"/>
</dbReference>
<proteinExistence type="inferred from homology"/>
<reference evidence="7 8" key="1">
    <citation type="journal article" date="2016" name="Nat. Commun.">
        <title>Thousands of microbial genomes shed light on interconnected biogeochemical processes in an aquifer system.</title>
        <authorList>
            <person name="Anantharaman K."/>
            <person name="Brown C.T."/>
            <person name="Hug L.A."/>
            <person name="Sharon I."/>
            <person name="Castelle C.J."/>
            <person name="Probst A.J."/>
            <person name="Thomas B.C."/>
            <person name="Singh A."/>
            <person name="Wilkins M.J."/>
            <person name="Karaoz U."/>
            <person name="Brodie E.L."/>
            <person name="Williams K.H."/>
            <person name="Hubbard S.S."/>
            <person name="Banfield J.F."/>
        </authorList>
    </citation>
    <scope>NUCLEOTIDE SEQUENCE [LARGE SCALE GENOMIC DNA]</scope>
</reference>
<organism evidence="7 8">
    <name type="scientific">Candidatus Yonathbacteria bacterium RIFCSPLOWO2_01_FULL_47_33b</name>
    <dbReference type="NCBI Taxonomy" id="1802727"/>
    <lineage>
        <taxon>Bacteria</taxon>
        <taxon>Candidatus Yonathiibacteriota</taxon>
    </lineage>
</organism>